<dbReference type="Pfam" id="PF03641">
    <property type="entry name" value="Lysine_decarbox"/>
    <property type="match status" value="1"/>
</dbReference>
<gene>
    <name evidence="4" type="ORF">HNQ40_002310</name>
</gene>
<evidence type="ECO:0000256" key="1">
    <source>
        <dbReference type="ARBA" id="ARBA00000274"/>
    </source>
</evidence>
<comment type="caution">
    <text evidence="4">The sequence shown here is derived from an EMBL/GenBank/DDBJ whole genome shotgun (WGS) entry which is preliminary data.</text>
</comment>
<dbReference type="PANTHER" id="PTHR43393">
    <property type="entry name" value="CYTOKININ RIBOSIDE 5'-MONOPHOSPHATE PHOSPHORIBOHYDROLASE"/>
    <property type="match status" value="1"/>
</dbReference>
<dbReference type="EMBL" id="JACHGY010000001">
    <property type="protein sequence ID" value="MBB6430504.1"/>
    <property type="molecule type" value="Genomic_DNA"/>
</dbReference>
<evidence type="ECO:0000313" key="4">
    <source>
        <dbReference type="EMBL" id="MBB6430504.1"/>
    </source>
</evidence>
<dbReference type="GO" id="GO:0008714">
    <property type="term" value="F:AMP nucleosidase activity"/>
    <property type="evidence" value="ECO:0007669"/>
    <property type="project" value="UniProtKB-EC"/>
</dbReference>
<dbReference type="PANTHER" id="PTHR43393:SF2">
    <property type="entry name" value="CYTOKININ RIBOSIDE 5'-MONOPHOSPHATE PHOSPHORIBOHYDROLASE"/>
    <property type="match status" value="1"/>
</dbReference>
<dbReference type="RefSeq" id="WP_184678018.1">
    <property type="nucleotide sequence ID" value="NZ_JACHGY010000001.1"/>
</dbReference>
<dbReference type="GO" id="GO:0005829">
    <property type="term" value="C:cytosol"/>
    <property type="evidence" value="ECO:0007669"/>
    <property type="project" value="TreeGrafter"/>
</dbReference>
<dbReference type="AlphaFoldDB" id="A0A7X0H773"/>
<dbReference type="InterPro" id="IPR031100">
    <property type="entry name" value="LOG_fam"/>
</dbReference>
<protein>
    <recommendedName>
        <fullName evidence="3">AMP nucleosidase</fullName>
        <ecNumber evidence="2">3.2.2.4</ecNumber>
    </recommendedName>
    <alternativeName>
        <fullName evidence="3">AMP nucleosidase</fullName>
    </alternativeName>
</protein>
<evidence type="ECO:0000256" key="3">
    <source>
        <dbReference type="ARBA" id="ARBA00031983"/>
    </source>
</evidence>
<name>A0A7X0H773_9BACT</name>
<sequence>MTESKSPNPVDQSMIAEMNQLVAKLGGNPDTIQGKSVREIMHTGLKLITDEANLGEVKLISRALKELRYALKVFRPYDDHPKISVFGSARTPEDHPDYQACVRFSRTMAESGWMVITGAGDGIMRAGHAGSGKESAFGVAIRLPFETNANDVIVGDPKLVTFRYFFTRKLMFMWMSHAVALFPGGFGTQDEGFEALTLIQTGKAPLVPIVMIDAPGTHAAGTGYWMHWDNYVTKSLLENGWISPEDKNLYFVTDDPAAAARHVSGFYRNYHSQRFVRNDLVLRIRRPLTEKQLDQLSDEYADLIVEGKIQQGGPLETERSHLQLPRLWFHHTKHGYGKLRAMIDQINAFDVDNAG</sequence>
<dbReference type="Proteomes" id="UP000541810">
    <property type="component" value="Unassembled WGS sequence"/>
</dbReference>
<dbReference type="Gene3D" id="3.40.50.450">
    <property type="match status" value="1"/>
</dbReference>
<proteinExistence type="predicted"/>
<comment type="catalytic activity">
    <reaction evidence="1">
        <text>AMP + H2O = D-ribose 5-phosphate + adenine</text>
        <dbReference type="Rhea" id="RHEA:20129"/>
        <dbReference type="ChEBI" id="CHEBI:15377"/>
        <dbReference type="ChEBI" id="CHEBI:16708"/>
        <dbReference type="ChEBI" id="CHEBI:78346"/>
        <dbReference type="ChEBI" id="CHEBI:456215"/>
        <dbReference type="EC" id="3.2.2.4"/>
    </reaction>
</comment>
<accession>A0A7X0H773</accession>
<keyword evidence="5" id="KW-1185">Reference proteome</keyword>
<dbReference type="InterPro" id="IPR052341">
    <property type="entry name" value="LOG_family_nucleotidases"/>
</dbReference>
<evidence type="ECO:0000256" key="2">
    <source>
        <dbReference type="ARBA" id="ARBA00011985"/>
    </source>
</evidence>
<organism evidence="4 5">
    <name type="scientific">Algisphaera agarilytica</name>
    <dbReference type="NCBI Taxonomy" id="1385975"/>
    <lineage>
        <taxon>Bacteria</taxon>
        <taxon>Pseudomonadati</taxon>
        <taxon>Planctomycetota</taxon>
        <taxon>Phycisphaerae</taxon>
        <taxon>Phycisphaerales</taxon>
        <taxon>Phycisphaeraceae</taxon>
        <taxon>Algisphaera</taxon>
    </lineage>
</organism>
<reference evidence="4 5" key="1">
    <citation type="submission" date="2020-08" db="EMBL/GenBank/DDBJ databases">
        <title>Genomic Encyclopedia of Type Strains, Phase IV (KMG-IV): sequencing the most valuable type-strain genomes for metagenomic binning, comparative biology and taxonomic classification.</title>
        <authorList>
            <person name="Goeker M."/>
        </authorList>
    </citation>
    <scope>NUCLEOTIDE SEQUENCE [LARGE SCALE GENOMIC DNA]</scope>
    <source>
        <strain evidence="4 5">DSM 103725</strain>
    </source>
</reference>
<dbReference type="EC" id="3.2.2.4" evidence="2"/>
<evidence type="ECO:0000313" key="5">
    <source>
        <dbReference type="Proteomes" id="UP000541810"/>
    </source>
</evidence>
<dbReference type="SUPFAM" id="SSF102405">
    <property type="entry name" value="MCP/YpsA-like"/>
    <property type="match status" value="1"/>
</dbReference>